<dbReference type="PROSITE" id="PS51192">
    <property type="entry name" value="HELICASE_ATP_BIND_1"/>
    <property type="match status" value="1"/>
</dbReference>
<dbReference type="Gene3D" id="3.40.50.300">
    <property type="entry name" value="P-loop containing nucleotide triphosphate hydrolases"/>
    <property type="match status" value="2"/>
</dbReference>
<dbReference type="InterPro" id="IPR006935">
    <property type="entry name" value="Helicase/UvrB_N"/>
</dbReference>
<proteinExistence type="predicted"/>
<dbReference type="InterPro" id="IPR054347">
    <property type="entry name" value="TOTE_primase"/>
</dbReference>
<dbReference type="SMART" id="SM00487">
    <property type="entry name" value="DEXDc"/>
    <property type="match status" value="1"/>
</dbReference>
<dbReference type="GO" id="GO:0005829">
    <property type="term" value="C:cytosol"/>
    <property type="evidence" value="ECO:0007669"/>
    <property type="project" value="TreeGrafter"/>
</dbReference>
<keyword evidence="1" id="KW-0175">Coiled coil</keyword>
<dbReference type="PANTHER" id="PTHR47396:SF1">
    <property type="entry name" value="ATP-DEPENDENT HELICASE IRC3-RELATED"/>
    <property type="match status" value="1"/>
</dbReference>
<dbReference type="Pfam" id="PF04851">
    <property type="entry name" value="ResIII"/>
    <property type="match status" value="1"/>
</dbReference>
<dbReference type="GO" id="GO:0005524">
    <property type="term" value="F:ATP binding"/>
    <property type="evidence" value="ECO:0007669"/>
    <property type="project" value="InterPro"/>
</dbReference>
<dbReference type="SUPFAM" id="SSF56024">
    <property type="entry name" value="Phospholipase D/nuclease"/>
    <property type="match status" value="1"/>
</dbReference>
<dbReference type="InterPro" id="IPR050742">
    <property type="entry name" value="Helicase_Restrict-Modif_Enz"/>
</dbReference>
<dbReference type="InterPro" id="IPR025202">
    <property type="entry name" value="PLD-like_dom"/>
</dbReference>
<evidence type="ECO:0000256" key="1">
    <source>
        <dbReference type="SAM" id="Coils"/>
    </source>
</evidence>
<dbReference type="AlphaFoldDB" id="A0A412PIK8"/>
<feature type="coiled-coil region" evidence="1">
    <location>
        <begin position="10"/>
        <end position="37"/>
    </location>
</feature>
<dbReference type="GO" id="GO:0003677">
    <property type="term" value="F:DNA binding"/>
    <property type="evidence" value="ECO:0007669"/>
    <property type="project" value="InterPro"/>
</dbReference>
<evidence type="ECO:0000259" key="2">
    <source>
        <dbReference type="PROSITE" id="PS51192"/>
    </source>
</evidence>
<dbReference type="GO" id="GO:0004519">
    <property type="term" value="F:endonuclease activity"/>
    <property type="evidence" value="ECO:0007669"/>
    <property type="project" value="UniProtKB-KW"/>
</dbReference>
<evidence type="ECO:0000313" key="4">
    <source>
        <dbReference type="Proteomes" id="UP000284731"/>
    </source>
</evidence>
<dbReference type="CDD" id="cd00525">
    <property type="entry name" value="AE_Prim_S_like"/>
    <property type="match status" value="1"/>
</dbReference>
<sequence length="981" mass="113315">MRKIMDETRVEELIKLISELKKENEFLKRILKDNKIKFKTELIEEEYDNNQGARILPILITKNLASQFFARFWGRMDVYSQRVVNKAGEIGYYPQCKNFWLPRCRRRPEFNYEGKRKGTTCLDCMLQNWKEITPQTIINHLMGKITIGIYPLLSDDTCRFLVFDFDNHTKKSEQTDFSNEDEKWKEEVSALREICKINHIDALVERSRSGNGAHVWIFFEQPITAEKARKFGNALLDKGAESVNLQNFRYYDRMIPAQDYLKNGGLGNLIALPLQPEALKNGNSAFVDDNWNAYPNQYEVLFSKHRLTAQEIEQMMTEWSGINPFENRMNVKNARNKPWENQLELCKEDVHGIFRIVVSNQLFIDTLNLSPRIQNQIRKMAAFRNPIFYKNQAMNISNFANSRFIYLGEDIDGYIVIPRGILSSLVDRLKEAAIPYEIEDKRQNGHKIHVDFQGTLRDNQRSAVEHLIKYDNGILSAATAFGKTVVCCNLIACKKVNTLILLESSSLIDQWVKAVENFLLINEELPTYKTKTGILKVRKSNIGILHGAKDTTTGIIDIAMVGTLYGKGKFHSRLQDYGMVIIDECHHAASDTIQRILQEVKAKYVYGVTATPIREDGLDKINYILIGPIRFRYSSRERAEEQGIEHLVYPRFTRVVSPRTKKLDINEAYELIRDDYSRNNLIVEDTRKCLDRGRCPVILTKYTEHARLLHAELDGYADHTILLLGSTPSKEKKVIVQELHNIPKEESILLIATGQLIGEGFDYPRLDTLIMASPIAGRTVVEQYAGRLNRDYESKKDVIIYDYIDIHIPVFDRMYSKRLRAYKKIGYHLFQEFKPDLSNSHGFIYDIDNYFETFKIDLVNAKKEVIICSPSIRASKVNQLIGIMKSVQERGVRITIITRHMDYDKYNDGSIHAALSEKLINHGFDVLCFETVSEHFAVIDKSIVWYGSMNFLGREDVEDNLMRIVDVELASELLEIACEGK</sequence>
<accession>A0A412PIK8</accession>
<keyword evidence="3" id="KW-0378">Hydrolase</keyword>
<dbReference type="CDD" id="cd18785">
    <property type="entry name" value="SF2_C"/>
    <property type="match status" value="1"/>
</dbReference>
<dbReference type="InterPro" id="IPR014001">
    <property type="entry name" value="Helicase_ATP-bd"/>
</dbReference>
<dbReference type="InterPro" id="IPR027417">
    <property type="entry name" value="P-loop_NTPase"/>
</dbReference>
<dbReference type="CDD" id="cd09126">
    <property type="entry name" value="PLDc_C_DEXD_like"/>
    <property type="match status" value="1"/>
</dbReference>
<dbReference type="PANTHER" id="PTHR47396">
    <property type="entry name" value="TYPE I RESTRICTION ENZYME ECOKI R PROTEIN"/>
    <property type="match status" value="1"/>
</dbReference>
<dbReference type="GO" id="GO:0016787">
    <property type="term" value="F:hydrolase activity"/>
    <property type="evidence" value="ECO:0007669"/>
    <property type="project" value="InterPro"/>
</dbReference>
<dbReference type="EMBL" id="QRWX01000001">
    <property type="protein sequence ID" value="RGT58016.1"/>
    <property type="molecule type" value="Genomic_DNA"/>
</dbReference>
<organism evidence="3 4">
    <name type="scientific">Solobacterium moorei</name>
    <dbReference type="NCBI Taxonomy" id="102148"/>
    <lineage>
        <taxon>Bacteria</taxon>
        <taxon>Bacillati</taxon>
        <taxon>Bacillota</taxon>
        <taxon>Erysipelotrichia</taxon>
        <taxon>Erysipelotrichales</taxon>
        <taxon>Erysipelotrichaceae</taxon>
        <taxon>Solobacterium</taxon>
    </lineage>
</organism>
<dbReference type="Proteomes" id="UP000284731">
    <property type="component" value="Unassembled WGS sequence"/>
</dbReference>
<comment type="caution">
    <text evidence="3">The sequence shown here is derived from an EMBL/GenBank/DDBJ whole genome shotgun (WGS) entry which is preliminary data.</text>
</comment>
<protein>
    <submittedName>
        <fullName evidence="3">Restriction endonuclease subunit R</fullName>
    </submittedName>
</protein>
<dbReference type="Pfam" id="PF13091">
    <property type="entry name" value="PLDc_2"/>
    <property type="match status" value="1"/>
</dbReference>
<dbReference type="Pfam" id="PF22548">
    <property type="entry name" value="AEP-TOTE"/>
    <property type="match status" value="1"/>
</dbReference>
<gene>
    <name evidence="3" type="ORF">DWX20_02930</name>
</gene>
<reference evidence="3 4" key="1">
    <citation type="submission" date="2018-08" db="EMBL/GenBank/DDBJ databases">
        <title>A genome reference for cultivated species of the human gut microbiota.</title>
        <authorList>
            <person name="Zou Y."/>
            <person name="Xue W."/>
            <person name="Luo G."/>
        </authorList>
    </citation>
    <scope>NUCLEOTIDE SEQUENCE [LARGE SCALE GENOMIC DNA]</scope>
    <source>
        <strain evidence="3 4">AF18-46</strain>
    </source>
</reference>
<name>A0A412PIK8_9FIRM</name>
<keyword evidence="3" id="KW-0255">Endonuclease</keyword>
<dbReference type="SUPFAM" id="SSF52540">
    <property type="entry name" value="P-loop containing nucleoside triphosphate hydrolases"/>
    <property type="match status" value="2"/>
</dbReference>
<dbReference type="Gene3D" id="3.30.870.10">
    <property type="entry name" value="Endonuclease Chain A"/>
    <property type="match status" value="1"/>
</dbReference>
<keyword evidence="3" id="KW-0540">Nuclease</keyword>
<feature type="domain" description="Helicase ATP-binding" evidence="2">
    <location>
        <begin position="464"/>
        <end position="630"/>
    </location>
</feature>
<evidence type="ECO:0000313" key="3">
    <source>
        <dbReference type="EMBL" id="RGT58016.1"/>
    </source>
</evidence>